<dbReference type="Pfam" id="PF05694">
    <property type="entry name" value="SBP56"/>
    <property type="match status" value="1"/>
</dbReference>
<feature type="transmembrane region" description="Helical" evidence="3">
    <location>
        <begin position="40"/>
        <end position="63"/>
    </location>
</feature>
<dbReference type="SUPFAM" id="SSF81324">
    <property type="entry name" value="Voltage-gated potassium channels"/>
    <property type="match status" value="1"/>
</dbReference>
<keyword evidence="2" id="KW-0711">Selenium</keyword>
<comment type="similarity">
    <text evidence="1">Belongs to the selenium-binding protein family.</text>
</comment>
<gene>
    <name evidence="5" type="ORF">MSPICULIGERA_LOCUS3058</name>
</gene>
<feature type="transmembrane region" description="Helical" evidence="3">
    <location>
        <begin position="9"/>
        <end position="28"/>
    </location>
</feature>
<dbReference type="InterPro" id="IPR008826">
    <property type="entry name" value="Se-bd"/>
</dbReference>
<protein>
    <recommendedName>
        <fullName evidence="4">Potassium channel domain-containing protein</fullName>
    </recommendedName>
</protein>
<feature type="domain" description="Potassium channel" evidence="4">
    <location>
        <begin position="2"/>
        <end position="63"/>
    </location>
</feature>
<reference evidence="5" key="1">
    <citation type="submission" date="2023-06" db="EMBL/GenBank/DDBJ databases">
        <authorList>
            <person name="Delattre M."/>
        </authorList>
    </citation>
    <scope>NUCLEOTIDE SEQUENCE</scope>
    <source>
        <strain evidence="5">AF72</strain>
    </source>
</reference>
<dbReference type="PANTHER" id="PTHR23300">
    <property type="entry name" value="METHANETHIOL OXIDASE"/>
    <property type="match status" value="1"/>
</dbReference>
<organism evidence="5 6">
    <name type="scientific">Mesorhabditis spiculigera</name>
    <dbReference type="NCBI Taxonomy" id="96644"/>
    <lineage>
        <taxon>Eukaryota</taxon>
        <taxon>Metazoa</taxon>
        <taxon>Ecdysozoa</taxon>
        <taxon>Nematoda</taxon>
        <taxon>Chromadorea</taxon>
        <taxon>Rhabditida</taxon>
        <taxon>Rhabditina</taxon>
        <taxon>Rhabditomorpha</taxon>
        <taxon>Rhabditoidea</taxon>
        <taxon>Rhabditidae</taxon>
        <taxon>Mesorhabditinae</taxon>
        <taxon>Mesorhabditis</taxon>
    </lineage>
</organism>
<evidence type="ECO:0000313" key="6">
    <source>
        <dbReference type="Proteomes" id="UP001177023"/>
    </source>
</evidence>
<dbReference type="AlphaFoldDB" id="A0AA36FRM3"/>
<dbReference type="Proteomes" id="UP001177023">
    <property type="component" value="Unassembled WGS sequence"/>
</dbReference>
<keyword evidence="3" id="KW-0812">Transmembrane</keyword>
<dbReference type="PANTHER" id="PTHR23300:SF0">
    <property type="entry name" value="METHANETHIOL OXIDASE"/>
    <property type="match status" value="1"/>
</dbReference>
<evidence type="ECO:0000313" key="5">
    <source>
        <dbReference type="EMBL" id="CAJ0564382.1"/>
    </source>
</evidence>
<evidence type="ECO:0000256" key="1">
    <source>
        <dbReference type="ARBA" id="ARBA00005606"/>
    </source>
</evidence>
<keyword evidence="3" id="KW-1133">Transmembrane helix</keyword>
<evidence type="ECO:0000256" key="2">
    <source>
        <dbReference type="ARBA" id="ARBA00023266"/>
    </source>
</evidence>
<dbReference type="EMBL" id="CATQJA010000870">
    <property type="protein sequence ID" value="CAJ0564382.1"/>
    <property type="molecule type" value="Genomic_DNA"/>
</dbReference>
<name>A0AA36FRM3_9BILA</name>
<feature type="non-terminal residue" evidence="5">
    <location>
        <position position="330"/>
    </location>
</feature>
<dbReference type="Pfam" id="PF07885">
    <property type="entry name" value="Ion_trans_2"/>
    <property type="match status" value="1"/>
</dbReference>
<evidence type="ECO:0000256" key="3">
    <source>
        <dbReference type="SAM" id="Phobius"/>
    </source>
</evidence>
<accession>A0AA36FRM3</accession>
<keyword evidence="3" id="KW-0472">Membrane</keyword>
<comment type="caution">
    <text evidence="5">The sequence shown here is derived from an EMBL/GenBank/DDBJ whole genome shotgun (WGS) entry which is preliminary data.</text>
</comment>
<keyword evidence="6" id="KW-1185">Reference proteome</keyword>
<dbReference type="GO" id="GO:0008430">
    <property type="term" value="F:selenium binding"/>
    <property type="evidence" value="ECO:0007669"/>
    <property type="project" value="InterPro"/>
</dbReference>
<sequence length="330" mass="37022">MERWTLFEAYYYCVITLSTIGFGDYVPLQKEGILQKNPAYVAFTLLFVLTGLAVFSACVNLLVLRFMASNTDAVSAAAREPPKTVVFEQFTNSRTGLNRTWDPQRKTSAYSSTFRSSIVSANTNTRDFSRLRNFPKFRKITCCNCTPEKPKIDNDMAPKIEFTGPREKLMIVTTPHVDADKYDAICTVDVDPESPNYCQVISKLDMPYKDDEVHHTTWNACSSCRGKPGAKRTHLILPCLTSDRIYVVNAEDPKNLKLEKTIFSHQLAGLGVSFPHTPHCIPDGNIMIGTLGDAQGNGQGNFILVDGKDYQPVSRWLKGDEQLPFGHAFW</sequence>
<dbReference type="Gene3D" id="1.10.287.70">
    <property type="match status" value="1"/>
</dbReference>
<dbReference type="InterPro" id="IPR013099">
    <property type="entry name" value="K_chnl_dom"/>
</dbReference>
<evidence type="ECO:0000259" key="4">
    <source>
        <dbReference type="Pfam" id="PF07885"/>
    </source>
</evidence>
<proteinExistence type="inferred from homology"/>